<feature type="region of interest" description="Disordered" evidence="1">
    <location>
        <begin position="187"/>
        <end position="551"/>
    </location>
</feature>
<organism evidence="3 4">
    <name type="scientific">Trichomonas vaginalis (strain ATCC PRA-98 / G3)</name>
    <dbReference type="NCBI Taxonomy" id="412133"/>
    <lineage>
        <taxon>Eukaryota</taxon>
        <taxon>Metamonada</taxon>
        <taxon>Parabasalia</taxon>
        <taxon>Trichomonadida</taxon>
        <taxon>Trichomonadidae</taxon>
        <taxon>Trichomonas</taxon>
    </lineage>
</organism>
<reference evidence="3" key="2">
    <citation type="journal article" date="2007" name="Science">
        <title>Draft genome sequence of the sexually transmitted pathogen Trichomonas vaginalis.</title>
        <authorList>
            <person name="Carlton J.M."/>
            <person name="Hirt R.P."/>
            <person name="Silva J.C."/>
            <person name="Delcher A.L."/>
            <person name="Schatz M."/>
            <person name="Zhao Q."/>
            <person name="Wortman J.R."/>
            <person name="Bidwell S.L."/>
            <person name="Alsmark U.C.M."/>
            <person name="Besteiro S."/>
            <person name="Sicheritz-Ponten T."/>
            <person name="Noel C.J."/>
            <person name="Dacks J.B."/>
            <person name="Foster P.G."/>
            <person name="Simillion C."/>
            <person name="Van de Peer Y."/>
            <person name="Miranda-Saavedra D."/>
            <person name="Barton G.J."/>
            <person name="Westrop G.D."/>
            <person name="Mueller S."/>
            <person name="Dessi D."/>
            <person name="Fiori P.L."/>
            <person name="Ren Q."/>
            <person name="Paulsen I."/>
            <person name="Zhang H."/>
            <person name="Bastida-Corcuera F.D."/>
            <person name="Simoes-Barbosa A."/>
            <person name="Brown M.T."/>
            <person name="Hayes R.D."/>
            <person name="Mukherjee M."/>
            <person name="Okumura C.Y."/>
            <person name="Schneider R."/>
            <person name="Smith A.J."/>
            <person name="Vanacova S."/>
            <person name="Villalvazo M."/>
            <person name="Haas B.J."/>
            <person name="Pertea M."/>
            <person name="Feldblyum T.V."/>
            <person name="Utterback T.R."/>
            <person name="Shu C.L."/>
            <person name="Osoegawa K."/>
            <person name="de Jong P.J."/>
            <person name="Hrdy I."/>
            <person name="Horvathova L."/>
            <person name="Zubacova Z."/>
            <person name="Dolezal P."/>
            <person name="Malik S.B."/>
            <person name="Logsdon J.M. Jr."/>
            <person name="Henze K."/>
            <person name="Gupta A."/>
            <person name="Wang C.C."/>
            <person name="Dunne R.L."/>
            <person name="Upcroft J.A."/>
            <person name="Upcroft P."/>
            <person name="White O."/>
            <person name="Salzberg S.L."/>
            <person name="Tang P."/>
            <person name="Chiu C.-H."/>
            <person name="Lee Y.-S."/>
            <person name="Embley T.M."/>
            <person name="Coombs G.H."/>
            <person name="Mottram J.C."/>
            <person name="Tachezy J."/>
            <person name="Fraser-Liggett C.M."/>
            <person name="Johnson P.J."/>
        </authorList>
    </citation>
    <scope>NUCLEOTIDE SEQUENCE [LARGE SCALE GENOMIC DNA]</scope>
    <source>
        <strain evidence="3">G3</strain>
    </source>
</reference>
<dbReference type="OrthoDB" id="10678016at2759"/>
<dbReference type="EMBL" id="DS113277">
    <property type="protein sequence ID" value="EAY13951.1"/>
    <property type="molecule type" value="Genomic_DNA"/>
</dbReference>
<evidence type="ECO:0000313" key="3">
    <source>
        <dbReference type="EMBL" id="EAY13951.1"/>
    </source>
</evidence>
<proteinExistence type="predicted"/>
<protein>
    <recommendedName>
        <fullName evidence="2">C2 NT-type domain-containing protein</fullName>
    </recommendedName>
</protein>
<feature type="compositionally biased region" description="Basic and acidic residues" evidence="1">
    <location>
        <begin position="247"/>
        <end position="299"/>
    </location>
</feature>
<dbReference type="InParanoid" id="A2E032"/>
<dbReference type="InterPro" id="IPR019448">
    <property type="entry name" value="NT-C2"/>
</dbReference>
<dbReference type="VEuPathDB" id="TrichDB:TVAGG3_0218810"/>
<feature type="compositionally biased region" description="Polar residues" evidence="1">
    <location>
        <begin position="313"/>
        <end position="323"/>
    </location>
</feature>
<feature type="compositionally biased region" description="Polar residues" evidence="1">
    <location>
        <begin position="344"/>
        <end position="357"/>
    </location>
</feature>
<gene>
    <name evidence="3" type="ORF">TVAG_490890</name>
</gene>
<dbReference type="Proteomes" id="UP000001542">
    <property type="component" value="Unassembled WGS sequence"/>
</dbReference>
<feature type="compositionally biased region" description="Basic and acidic residues" evidence="1">
    <location>
        <begin position="539"/>
        <end position="551"/>
    </location>
</feature>
<dbReference type="RefSeq" id="XP_001326174.1">
    <property type="nucleotide sequence ID" value="XM_001326139.1"/>
</dbReference>
<dbReference type="SMR" id="A2E032"/>
<keyword evidence="4" id="KW-1185">Reference proteome</keyword>
<feature type="compositionally biased region" description="Basic and acidic residues" evidence="1">
    <location>
        <begin position="324"/>
        <end position="343"/>
    </location>
</feature>
<feature type="compositionally biased region" description="Basic and acidic residues" evidence="1">
    <location>
        <begin position="397"/>
        <end position="418"/>
    </location>
</feature>
<dbReference type="Pfam" id="PF10358">
    <property type="entry name" value="NT-C2"/>
    <property type="match status" value="1"/>
</dbReference>
<dbReference type="VEuPathDB" id="TrichDB:TVAG_490890"/>
<feature type="compositionally biased region" description="Polar residues" evidence="1">
    <location>
        <begin position="527"/>
        <end position="537"/>
    </location>
</feature>
<name>A2E032_TRIV3</name>
<dbReference type="STRING" id="5722.A2E032"/>
<dbReference type="AlphaFoldDB" id="A2E032"/>
<evidence type="ECO:0000313" key="4">
    <source>
        <dbReference type="Proteomes" id="UP000001542"/>
    </source>
</evidence>
<dbReference type="KEGG" id="tva:4771929"/>
<feature type="domain" description="C2 NT-type" evidence="2">
    <location>
        <begin position="5"/>
        <end position="147"/>
    </location>
</feature>
<feature type="compositionally biased region" description="Low complexity" evidence="1">
    <location>
        <begin position="488"/>
        <end position="503"/>
    </location>
</feature>
<reference evidence="3" key="1">
    <citation type="submission" date="2006-10" db="EMBL/GenBank/DDBJ databases">
        <authorList>
            <person name="Amadeo P."/>
            <person name="Zhao Q."/>
            <person name="Wortman J."/>
            <person name="Fraser-Liggett C."/>
            <person name="Carlton J."/>
        </authorList>
    </citation>
    <scope>NUCLEOTIDE SEQUENCE</scope>
    <source>
        <strain evidence="3">G3</strain>
    </source>
</reference>
<feature type="compositionally biased region" description="Acidic residues" evidence="1">
    <location>
        <begin position="460"/>
        <end position="474"/>
    </location>
</feature>
<feature type="compositionally biased region" description="Basic and acidic residues" evidence="1">
    <location>
        <begin position="504"/>
        <end position="520"/>
    </location>
</feature>
<accession>A2E032</accession>
<sequence length="1042" mass="120664">MNKEQVMNYIAFILVEKVQFPEKYNKPLFIRVQRKKTAGGQTKLAFSSETSYKNLDNNLIAHFDNEFSLPFTTVKKGDKYVKKVVEIQLVSVSNKKKEEVEICKWRFDASNMPDPRDPSVHFSVASSDFGNVNLYVRFCVIPAEEFSIGIPTNYFSFITKRTQAPDFGNTIDAFGISDNDIDATDSNLSSLERKTKKEPQTFSLTKEQPQEPQKKHHKSKGKHESDTTKKQKKHKSRGLDNPSSSQTDKDISIHQHPEQTEKEIDSTKTEEKESQKQDNFEKEQKQDHKTETEPSKEQINEVTEISDVKQQENVEISNSNQNHIETEQKSEITTEPEPIKEDNIITSQENIEISNETKSIEEEQKKETATEHVKEETVESVQETDEKQQENSSSSQKDNENEQKLENSQEPRTQKEEIAETIQEDTEKQQENNETSPEPVKEEINDEEQKEISNSTQNELEPENIPEQEQENQEVTESVKELNQQKTESQNPEQEQNTENVQVNEEKQQDTDKETEENKEQTTTVTIETPQQNTTENGEQEKTIKKEKSKEELNEIMRQEVEMSTFLAMKEEEERLSKLQAAEIARQEEENRLFEEKRRENEQKLQEKIKKLKKQKQIEEQKQVESEKSNIKEEVKIDQINDNKSIEETHYIIEPKAEIVKPEEEKIETIFAQEKEPEQIEEEHKKEEEEDEYEYEYVEEEIVEKVKVDIKVQEFAGTKIDTQKHLNKLKEIAVSSISVRLALKCYSCIYFKTLIRPDYPILLSRLLEKCRIFEHRDLTDDDVIRIFTPFFKSANLATSLYQIDENIYYLSSLINLGYTISSLAGELTNVHISTLVNLEKVISKVINIITQTLAATIGQSIDNDGFNFVSETSLAKLTSLSSKFLKRARDVEISDVLLQDIIVKCCCYLDSLVFNVIMESGGEINNDKVTILLENVRKIQSCFDCFSENFSTAFPNLLNFISLSQVLIGGFNEQRLRGKGPIARYIAENIRPNLQLPKKLKFEDIGPQVDKDSLKASIKIDPIEFSFEWLFVNSSTMNYDDD</sequence>
<evidence type="ECO:0000259" key="2">
    <source>
        <dbReference type="Pfam" id="PF10358"/>
    </source>
</evidence>
<evidence type="ECO:0000256" key="1">
    <source>
        <dbReference type="SAM" id="MobiDB-lite"/>
    </source>
</evidence>
<feature type="compositionally biased region" description="Basic and acidic residues" evidence="1">
    <location>
        <begin position="358"/>
        <end position="377"/>
    </location>
</feature>